<dbReference type="Proteomes" id="UP000683925">
    <property type="component" value="Unassembled WGS sequence"/>
</dbReference>
<evidence type="ECO:0000313" key="2">
    <source>
        <dbReference type="EMBL" id="CAD8184818.1"/>
    </source>
</evidence>
<feature type="coiled-coil region" evidence="1">
    <location>
        <begin position="156"/>
        <end position="183"/>
    </location>
</feature>
<dbReference type="OrthoDB" id="307678at2759"/>
<organism evidence="2 3">
    <name type="scientific">Paramecium octaurelia</name>
    <dbReference type="NCBI Taxonomy" id="43137"/>
    <lineage>
        <taxon>Eukaryota</taxon>
        <taxon>Sar</taxon>
        <taxon>Alveolata</taxon>
        <taxon>Ciliophora</taxon>
        <taxon>Intramacronucleata</taxon>
        <taxon>Oligohymenophorea</taxon>
        <taxon>Peniculida</taxon>
        <taxon>Parameciidae</taxon>
        <taxon>Paramecium</taxon>
    </lineage>
</organism>
<reference evidence="2" key="1">
    <citation type="submission" date="2021-01" db="EMBL/GenBank/DDBJ databases">
        <authorList>
            <consortium name="Genoscope - CEA"/>
            <person name="William W."/>
        </authorList>
    </citation>
    <scope>NUCLEOTIDE SEQUENCE</scope>
</reference>
<dbReference type="OMA" id="ENFGYTD"/>
<comment type="caution">
    <text evidence="2">The sequence shown here is derived from an EMBL/GenBank/DDBJ whole genome shotgun (WGS) entry which is preliminary data.</text>
</comment>
<keyword evidence="1" id="KW-0175">Coiled coil</keyword>
<accession>A0A8S1W3A7</accession>
<sequence length="320" mass="37559">MKQANLIEFSVEDPSLKPLLKENNQNPVFTKSLLIKFNFANISEVVIKLNQKPRNIIAKLCNLSQQQTQSNQYDLEYIKFCYVTNENQKVIYCSSVNTNQLYTNLLINQEQNDVAFYSIQIYGQEQAPKAKQGFLDKFFFQPFSNGTHNHHKNTNKVQEERRIQEVNKIAQKEKMELEKAVENSFLSAQYEEMNQKQIIESIKDAKQFQQRQVYQFQEDGQMGQEILMENNNLQKYQYEGKKQPKVRSENFGYTDKKSVPDFGFKGNAQEKQGQSSDDPIKIYFMTKYKADDINEAFMNMHYLLEETGGVKRVLKNVMYN</sequence>
<evidence type="ECO:0000313" key="3">
    <source>
        <dbReference type="Proteomes" id="UP000683925"/>
    </source>
</evidence>
<gene>
    <name evidence="2" type="ORF">POCTA_138.1.T0840084</name>
</gene>
<keyword evidence="3" id="KW-1185">Reference proteome</keyword>
<dbReference type="EMBL" id="CAJJDP010000083">
    <property type="protein sequence ID" value="CAD8184818.1"/>
    <property type="molecule type" value="Genomic_DNA"/>
</dbReference>
<dbReference type="AlphaFoldDB" id="A0A8S1W3A7"/>
<protein>
    <submittedName>
        <fullName evidence="2">Uncharacterized protein</fullName>
    </submittedName>
</protein>
<evidence type="ECO:0000256" key="1">
    <source>
        <dbReference type="SAM" id="Coils"/>
    </source>
</evidence>
<name>A0A8S1W3A7_PAROT</name>
<proteinExistence type="predicted"/>